<evidence type="ECO:0000259" key="3">
    <source>
        <dbReference type="Pfam" id="PF13579"/>
    </source>
</evidence>
<dbReference type="RefSeq" id="WP_154545283.1">
    <property type="nucleotide sequence ID" value="NZ_VUMY01000012.1"/>
</dbReference>
<comment type="caution">
    <text evidence="4">The sequence shown here is derived from an EMBL/GenBank/DDBJ whole genome shotgun (WGS) entry which is preliminary data.</text>
</comment>
<dbReference type="PANTHER" id="PTHR45947:SF3">
    <property type="entry name" value="SULFOQUINOVOSYL TRANSFERASE SQD2"/>
    <property type="match status" value="1"/>
</dbReference>
<dbReference type="CDD" id="cd03794">
    <property type="entry name" value="GT4_WbuB-like"/>
    <property type="match status" value="1"/>
</dbReference>
<proteinExistence type="predicted"/>
<dbReference type="InterPro" id="IPR028098">
    <property type="entry name" value="Glyco_trans_4-like_N"/>
</dbReference>
<dbReference type="SUPFAM" id="SSF53756">
    <property type="entry name" value="UDP-Glycosyltransferase/glycogen phosphorylase"/>
    <property type="match status" value="1"/>
</dbReference>
<dbReference type="EMBL" id="VUMY01000012">
    <property type="protein sequence ID" value="MST50039.1"/>
    <property type="molecule type" value="Genomic_DNA"/>
</dbReference>
<dbReference type="Proteomes" id="UP000442535">
    <property type="component" value="Unassembled WGS sequence"/>
</dbReference>
<name>A0A7K0K3M7_9ACTO</name>
<evidence type="ECO:0000256" key="2">
    <source>
        <dbReference type="ARBA" id="ARBA00022679"/>
    </source>
</evidence>
<gene>
    <name evidence="4" type="ORF">FYJ63_07295</name>
</gene>
<evidence type="ECO:0000313" key="5">
    <source>
        <dbReference type="Proteomes" id="UP000442535"/>
    </source>
</evidence>
<evidence type="ECO:0000256" key="1">
    <source>
        <dbReference type="ARBA" id="ARBA00022676"/>
    </source>
</evidence>
<dbReference type="Pfam" id="PF13579">
    <property type="entry name" value="Glyco_trans_4_4"/>
    <property type="match status" value="1"/>
</dbReference>
<feature type="domain" description="Glycosyltransferase subfamily 4-like N-terminal" evidence="3">
    <location>
        <begin position="26"/>
        <end position="202"/>
    </location>
</feature>
<dbReference type="AlphaFoldDB" id="A0A7K0K3M7"/>
<keyword evidence="1" id="KW-0328">Glycosyltransferase</keyword>
<sequence>MGYRMHPDVTLVSRIFAPESAAASFRLEALVKALADAGTKVDVLTTIPAPGTDRRGRSRAEELLEADAYRRSLLRVRRVQAKRDKTGYIRGYLSYLSFDIPAFFRLLLAPAPRVYVNEPPPTTGAVLRLVAALKRRPYVYYAADIWSDAAAGMDVPRWVVWTLRTVEQFALRGASRVLTVTPQFAKRCKELGALRVAVVRNGIDTEVFTDTGAAPEAQAVLGANPEDGEWLVYAGTASEWQGAEVFVEAFGKIVEEFPRARLLFIGQGAAWESLQNATARLAPDKVFFGQVGAEQAAAWQRAAKACLVSIRPSQGYEEAYPTKVFSALACGTPVIYAGSGPAADDIRKSGLGLACDWEATAVAEAMRTVLSGTRQFSGLREWVLNNHSLANTGSRAAKVVLETAKL</sequence>
<dbReference type="PANTHER" id="PTHR45947">
    <property type="entry name" value="SULFOQUINOVOSYL TRANSFERASE SQD2"/>
    <property type="match status" value="1"/>
</dbReference>
<keyword evidence="5" id="KW-1185">Reference proteome</keyword>
<dbReference type="Pfam" id="PF13692">
    <property type="entry name" value="Glyco_trans_1_4"/>
    <property type="match status" value="1"/>
</dbReference>
<dbReference type="GO" id="GO:1901137">
    <property type="term" value="P:carbohydrate derivative biosynthetic process"/>
    <property type="evidence" value="ECO:0007669"/>
    <property type="project" value="UniProtKB-ARBA"/>
</dbReference>
<dbReference type="GO" id="GO:0016758">
    <property type="term" value="F:hexosyltransferase activity"/>
    <property type="evidence" value="ECO:0007669"/>
    <property type="project" value="TreeGrafter"/>
</dbReference>
<keyword evidence="2 4" id="KW-0808">Transferase</keyword>
<protein>
    <submittedName>
        <fullName evidence="4">Glycosyltransferase family 4 protein</fullName>
    </submittedName>
</protein>
<accession>A0A7K0K3M7</accession>
<evidence type="ECO:0000313" key="4">
    <source>
        <dbReference type="EMBL" id="MST50039.1"/>
    </source>
</evidence>
<dbReference type="InterPro" id="IPR050194">
    <property type="entry name" value="Glycosyltransferase_grp1"/>
</dbReference>
<organism evidence="4 5">
    <name type="scientific">Mobiluncus porci</name>
    <dbReference type="NCBI Taxonomy" id="2652278"/>
    <lineage>
        <taxon>Bacteria</taxon>
        <taxon>Bacillati</taxon>
        <taxon>Actinomycetota</taxon>
        <taxon>Actinomycetes</taxon>
        <taxon>Actinomycetales</taxon>
        <taxon>Actinomycetaceae</taxon>
        <taxon>Mobiluncus</taxon>
    </lineage>
</organism>
<reference evidence="4 5" key="1">
    <citation type="submission" date="2019-08" db="EMBL/GenBank/DDBJ databases">
        <title>In-depth cultivation of the pig gut microbiome towards novel bacterial diversity and tailored functional studies.</title>
        <authorList>
            <person name="Wylensek D."/>
            <person name="Hitch T.C.A."/>
            <person name="Clavel T."/>
        </authorList>
    </citation>
    <scope>NUCLEOTIDE SEQUENCE [LARGE SCALE GENOMIC DNA]</scope>
    <source>
        <strain evidence="4 5">RF-GAM-744-WT-7</strain>
    </source>
</reference>
<dbReference type="Gene3D" id="3.40.50.2000">
    <property type="entry name" value="Glycogen Phosphorylase B"/>
    <property type="match status" value="2"/>
</dbReference>